<dbReference type="SUPFAM" id="SSF50331">
    <property type="entry name" value="MOP-like"/>
    <property type="match status" value="1"/>
</dbReference>
<keyword evidence="1" id="KW-0813">Transport</keyword>
<proteinExistence type="predicted"/>
<evidence type="ECO:0000313" key="10">
    <source>
        <dbReference type="Proteomes" id="UP000031938"/>
    </source>
</evidence>
<gene>
    <name evidence="9" type="ORF">KP78_35970</name>
</gene>
<dbReference type="STRING" id="889306.KP78_35970"/>
<reference evidence="9 10" key="1">
    <citation type="submission" date="2015-01" db="EMBL/GenBank/DDBJ databases">
        <title>Genome sequencing of Jeotgalibacillus soli.</title>
        <authorList>
            <person name="Goh K.M."/>
            <person name="Chan K.-G."/>
            <person name="Yaakop A.S."/>
            <person name="Ee R."/>
            <person name="Gan H.M."/>
            <person name="Chan C.S."/>
        </authorList>
    </citation>
    <scope>NUCLEOTIDE SEQUENCE [LARGE SCALE GENOMIC DNA]</scope>
    <source>
        <strain evidence="9 10">P9</strain>
    </source>
</reference>
<keyword evidence="10" id="KW-1185">Reference proteome</keyword>
<evidence type="ECO:0000313" key="9">
    <source>
        <dbReference type="EMBL" id="KIL44633.1"/>
    </source>
</evidence>
<evidence type="ECO:0000256" key="3">
    <source>
        <dbReference type="ARBA" id="ARBA00022840"/>
    </source>
</evidence>
<dbReference type="PROSITE" id="PS50893">
    <property type="entry name" value="ABC_TRANSPORTER_2"/>
    <property type="match status" value="1"/>
</dbReference>
<evidence type="ECO:0000256" key="1">
    <source>
        <dbReference type="ARBA" id="ARBA00022448"/>
    </source>
</evidence>
<comment type="subunit">
    <text evidence="5">The complex is composed of two ATP-binding proteins (OpuCA), two transmembrane proteins (OpuCB and OpuCD) and a solute-binding protein (OpuCC).</text>
</comment>
<keyword evidence="3" id="KW-0067">ATP-binding</keyword>
<dbReference type="SMART" id="SM00382">
    <property type="entry name" value="AAA"/>
    <property type="match status" value="1"/>
</dbReference>
<accession>A0A0C2VKX4</accession>
<dbReference type="OrthoDB" id="9790614at2"/>
<dbReference type="InterPro" id="IPR027417">
    <property type="entry name" value="P-loop_NTPase"/>
</dbReference>
<dbReference type="PROSITE" id="PS00211">
    <property type="entry name" value="ABC_TRANSPORTER_1"/>
    <property type="match status" value="1"/>
</dbReference>
<dbReference type="InterPro" id="IPR008995">
    <property type="entry name" value="Mo/tungstate-bd_C_term_dom"/>
</dbReference>
<evidence type="ECO:0000256" key="2">
    <source>
        <dbReference type="ARBA" id="ARBA00022741"/>
    </source>
</evidence>
<dbReference type="InterPro" id="IPR003439">
    <property type="entry name" value="ABC_transporter-like_ATP-bd"/>
</dbReference>
<sequence>MASIQLQNICKSFNKGEQVLNDVNFQANEGEIVAILGPSGCGKTTTLRVIAGFEMQSEGTLLLSDQPIDSRHQWVPVNKRKVGMVFQDYALFPHLNVEQNIRFGVKKPTKECATLVETMLDLVGLKGMNKRFPHELSGGQKQRVALARALAPSPKVLLMDEPFSNLDAELKYTMRFEVKRILKQAKITTVFVTHDQKDALAIADKILVMNKGKIEQFGTPQEVYHTPVTPFVARFLSRSNLIEAKKVGDYIHTQLGKLYDPSGKPGGSGFLVVRRDSIALSPTGDYEGTVRQVAFEGEYKEIVISYEKTKLSFFTSDPFFNIPDIGEKVRFSFEDYYFLPDPANEIQAHEQVKELQHA</sequence>
<dbReference type="GO" id="GO:0015418">
    <property type="term" value="F:ABC-type quaternary ammonium compound transporting activity"/>
    <property type="evidence" value="ECO:0007669"/>
    <property type="project" value="UniProtKB-EC"/>
</dbReference>
<evidence type="ECO:0000256" key="5">
    <source>
        <dbReference type="ARBA" id="ARBA00063934"/>
    </source>
</evidence>
<dbReference type="PANTHER" id="PTHR42781:SF4">
    <property type="entry name" value="SPERMIDINE_PUTRESCINE IMPORT ATP-BINDING PROTEIN POTA"/>
    <property type="match status" value="1"/>
</dbReference>
<dbReference type="InterPro" id="IPR050093">
    <property type="entry name" value="ABC_SmlMolc_Importer"/>
</dbReference>
<dbReference type="GO" id="GO:0016887">
    <property type="term" value="F:ATP hydrolysis activity"/>
    <property type="evidence" value="ECO:0007669"/>
    <property type="project" value="InterPro"/>
</dbReference>
<dbReference type="GO" id="GO:0005524">
    <property type="term" value="F:ATP binding"/>
    <property type="evidence" value="ECO:0007669"/>
    <property type="project" value="UniProtKB-KW"/>
</dbReference>
<dbReference type="PANTHER" id="PTHR42781">
    <property type="entry name" value="SPERMIDINE/PUTRESCINE IMPORT ATP-BINDING PROTEIN POTA"/>
    <property type="match status" value="1"/>
</dbReference>
<dbReference type="InterPro" id="IPR003593">
    <property type="entry name" value="AAA+_ATPase"/>
</dbReference>
<name>A0A0C2VKX4_9BACL</name>
<dbReference type="SUPFAM" id="SSF52540">
    <property type="entry name" value="P-loop containing nucleoside triphosphate hydrolases"/>
    <property type="match status" value="1"/>
</dbReference>
<evidence type="ECO:0000256" key="7">
    <source>
        <dbReference type="ARBA" id="ARBA00070305"/>
    </source>
</evidence>
<organism evidence="9 10">
    <name type="scientific">Jeotgalibacillus soli</name>
    <dbReference type="NCBI Taxonomy" id="889306"/>
    <lineage>
        <taxon>Bacteria</taxon>
        <taxon>Bacillati</taxon>
        <taxon>Bacillota</taxon>
        <taxon>Bacilli</taxon>
        <taxon>Bacillales</taxon>
        <taxon>Caryophanaceae</taxon>
        <taxon>Jeotgalibacillus</taxon>
    </lineage>
</organism>
<comment type="catalytic activity">
    <reaction evidence="4">
        <text>a quaternary ammonium(out) + ATP + H2O = a quaternary ammonium(in) + ADP + phosphate + H(+)</text>
        <dbReference type="Rhea" id="RHEA:11036"/>
        <dbReference type="ChEBI" id="CHEBI:15377"/>
        <dbReference type="ChEBI" id="CHEBI:15378"/>
        <dbReference type="ChEBI" id="CHEBI:30616"/>
        <dbReference type="ChEBI" id="CHEBI:35267"/>
        <dbReference type="ChEBI" id="CHEBI:43474"/>
        <dbReference type="ChEBI" id="CHEBI:456216"/>
        <dbReference type="EC" id="7.6.2.9"/>
    </reaction>
</comment>
<dbReference type="FunFam" id="3.40.50.300:FF:000425">
    <property type="entry name" value="Probable ABC transporter, ATP-binding subunit"/>
    <property type="match status" value="1"/>
</dbReference>
<dbReference type="RefSeq" id="WP_052474900.1">
    <property type="nucleotide sequence ID" value="NZ_JXRP01000019.1"/>
</dbReference>
<dbReference type="Pfam" id="PF00005">
    <property type="entry name" value="ABC_tran"/>
    <property type="match status" value="1"/>
</dbReference>
<feature type="domain" description="ABC transporter" evidence="8">
    <location>
        <begin position="4"/>
        <end position="236"/>
    </location>
</feature>
<protein>
    <recommendedName>
        <fullName evidence="7">Carnitine transport ATP-binding protein OpuCA</fullName>
        <ecNumber evidence="6">7.6.2.9</ecNumber>
    </recommendedName>
</protein>
<dbReference type="EC" id="7.6.2.9" evidence="6"/>
<evidence type="ECO:0000259" key="8">
    <source>
        <dbReference type="PROSITE" id="PS50893"/>
    </source>
</evidence>
<comment type="caution">
    <text evidence="9">The sequence shown here is derived from an EMBL/GenBank/DDBJ whole genome shotgun (WGS) entry which is preliminary data.</text>
</comment>
<evidence type="ECO:0000256" key="4">
    <source>
        <dbReference type="ARBA" id="ARBA00052482"/>
    </source>
</evidence>
<dbReference type="Proteomes" id="UP000031938">
    <property type="component" value="Unassembled WGS sequence"/>
</dbReference>
<evidence type="ECO:0000256" key="6">
    <source>
        <dbReference type="ARBA" id="ARBA00066388"/>
    </source>
</evidence>
<dbReference type="AlphaFoldDB" id="A0A0C2VKX4"/>
<dbReference type="Gene3D" id="3.40.50.300">
    <property type="entry name" value="P-loop containing nucleotide triphosphate hydrolases"/>
    <property type="match status" value="1"/>
</dbReference>
<dbReference type="PATRIC" id="fig|889306.3.peg.3613"/>
<dbReference type="InterPro" id="IPR017871">
    <property type="entry name" value="ABC_transporter-like_CS"/>
</dbReference>
<dbReference type="EMBL" id="JXRP01000019">
    <property type="protein sequence ID" value="KIL44633.1"/>
    <property type="molecule type" value="Genomic_DNA"/>
</dbReference>
<keyword evidence="2" id="KW-0547">Nucleotide-binding</keyword>